<evidence type="ECO:0000256" key="7">
    <source>
        <dbReference type="ARBA" id="ARBA00023163"/>
    </source>
</evidence>
<dbReference type="GO" id="GO:0005634">
    <property type="term" value="C:nucleus"/>
    <property type="evidence" value="ECO:0007669"/>
    <property type="project" value="UniProtKB-SubCell"/>
</dbReference>
<feature type="region of interest" description="Disordered" evidence="11">
    <location>
        <begin position="326"/>
        <end position="349"/>
    </location>
</feature>
<gene>
    <name evidence="13" type="primary">FOXL1</name>
    <name evidence="13" type="ORF">TR99148</name>
</gene>
<dbReference type="InterPro" id="IPR036388">
    <property type="entry name" value="WH-like_DNA-bd_sf"/>
</dbReference>
<dbReference type="InterPro" id="IPR018122">
    <property type="entry name" value="TF_fork_head_CS_1"/>
</dbReference>
<protein>
    <recommendedName>
        <fullName evidence="9">Forkhead box protein L2</fullName>
    </recommendedName>
</protein>
<dbReference type="GO" id="GO:0000981">
    <property type="term" value="F:DNA-binding transcription factor activity, RNA polymerase II-specific"/>
    <property type="evidence" value="ECO:0007669"/>
    <property type="project" value="TreeGrafter"/>
</dbReference>
<keyword evidence="5" id="KW-0805">Transcription regulation</keyword>
<dbReference type="InterPro" id="IPR001766">
    <property type="entry name" value="Fork_head_dom"/>
</dbReference>
<dbReference type="PROSITE" id="PS00658">
    <property type="entry name" value="FORK_HEAD_2"/>
    <property type="match status" value="1"/>
</dbReference>
<name>A0A0X3P7N9_SCHSO</name>
<keyword evidence="3" id="KW-0221">Differentiation</keyword>
<evidence type="ECO:0000259" key="12">
    <source>
        <dbReference type="PROSITE" id="PS50039"/>
    </source>
</evidence>
<evidence type="ECO:0000256" key="5">
    <source>
        <dbReference type="ARBA" id="ARBA00023015"/>
    </source>
</evidence>
<dbReference type="InterPro" id="IPR036390">
    <property type="entry name" value="WH_DNA-bd_sf"/>
</dbReference>
<dbReference type="FunFam" id="1.10.10.10:FF:000016">
    <property type="entry name" value="Forkhead box protein I1"/>
    <property type="match status" value="1"/>
</dbReference>
<proteinExistence type="predicted"/>
<evidence type="ECO:0000256" key="11">
    <source>
        <dbReference type="SAM" id="MobiDB-lite"/>
    </source>
</evidence>
<dbReference type="PRINTS" id="PR00053">
    <property type="entry name" value="FORKHEAD"/>
</dbReference>
<dbReference type="PANTHER" id="PTHR11829:SF411">
    <property type="entry name" value="FORKHEAD BOX PROTEIN L2"/>
    <property type="match status" value="1"/>
</dbReference>
<dbReference type="AlphaFoldDB" id="A0A0X3P7N9"/>
<evidence type="ECO:0000256" key="6">
    <source>
        <dbReference type="ARBA" id="ARBA00023125"/>
    </source>
</evidence>
<evidence type="ECO:0000256" key="2">
    <source>
        <dbReference type="ARBA" id="ARBA00022499"/>
    </source>
</evidence>
<evidence type="ECO:0000256" key="8">
    <source>
        <dbReference type="ARBA" id="ARBA00023242"/>
    </source>
</evidence>
<dbReference type="GO" id="GO:0009653">
    <property type="term" value="P:anatomical structure morphogenesis"/>
    <property type="evidence" value="ECO:0007669"/>
    <property type="project" value="TreeGrafter"/>
</dbReference>
<keyword evidence="8 10" id="KW-0539">Nucleus</keyword>
<reference evidence="13" key="1">
    <citation type="submission" date="2016-01" db="EMBL/GenBank/DDBJ databases">
        <title>Reference transcriptome for the parasite Schistocephalus solidus: insights into the molecular evolution of parasitism.</title>
        <authorList>
            <person name="Hebert F.O."/>
            <person name="Grambauer S."/>
            <person name="Barber I."/>
            <person name="Landry C.R."/>
            <person name="Aubin-Horth N."/>
        </authorList>
    </citation>
    <scope>NUCLEOTIDE SEQUENCE</scope>
</reference>
<feature type="compositionally biased region" description="Pro residues" evidence="11">
    <location>
        <begin position="255"/>
        <end position="266"/>
    </location>
</feature>
<dbReference type="SUPFAM" id="SSF46785">
    <property type="entry name" value="Winged helix' DNA-binding domain"/>
    <property type="match status" value="1"/>
</dbReference>
<evidence type="ECO:0000256" key="10">
    <source>
        <dbReference type="PROSITE-ProRule" id="PRU00089"/>
    </source>
</evidence>
<dbReference type="PANTHER" id="PTHR11829">
    <property type="entry name" value="FORKHEAD BOX PROTEIN"/>
    <property type="match status" value="1"/>
</dbReference>
<comment type="subcellular location">
    <subcellularLocation>
        <location evidence="1 10">Nucleus</location>
    </subcellularLocation>
</comment>
<evidence type="ECO:0000256" key="3">
    <source>
        <dbReference type="ARBA" id="ARBA00022782"/>
    </source>
</evidence>
<feature type="region of interest" description="Disordered" evidence="11">
    <location>
        <begin position="233"/>
        <end position="267"/>
    </location>
</feature>
<evidence type="ECO:0000313" key="13">
    <source>
        <dbReference type="EMBL" id="JAP47964.1"/>
    </source>
</evidence>
<evidence type="ECO:0000256" key="9">
    <source>
        <dbReference type="ARBA" id="ARBA00034872"/>
    </source>
</evidence>
<feature type="DNA-binding region" description="Fork-head" evidence="10">
    <location>
        <begin position="102"/>
        <end position="196"/>
    </location>
</feature>
<dbReference type="Pfam" id="PF00250">
    <property type="entry name" value="Forkhead"/>
    <property type="match status" value="1"/>
</dbReference>
<sequence>MEHALQRTPIGYVPCSYSADLSPTAVDSMALLRCFSPSFGFPEKLTDRGVSRYRRNLPSGLTFSPGVSAKPAEEHFDSISSSSSHHNIGIPDVEFALDQTAKPPFSYIALIAMAIKNAPDRRITLSGIYNFIMEKFPYYRANRQGWQNSIRHNLSLNDCFVKLGRDKTRPGKGNYWTLTSTADDMFENGNYRRRKRRSRLSAKINIRKSEKIAKSTNQTAAALSDTINRAEQLSPGPWLRAPNEPTMAGNWQSVPLPPPPPPPPLREAPTFLSNYHHPRVGSLGIKFPPLPPLTPSEPMIAPFRSPIPATPDAGPLPTASVARLGRLRGSSQRSCPSRTGEGNKLPASTNFSIASLLGTTS</sequence>
<keyword evidence="6 10" id="KW-0238">DNA-binding</keyword>
<keyword evidence="2" id="KW-1017">Isopeptide bond</keyword>
<keyword evidence="7" id="KW-0804">Transcription</keyword>
<evidence type="ECO:0000256" key="4">
    <source>
        <dbReference type="ARBA" id="ARBA00022843"/>
    </source>
</evidence>
<dbReference type="Gene3D" id="1.10.10.10">
    <property type="entry name" value="Winged helix-like DNA-binding domain superfamily/Winged helix DNA-binding domain"/>
    <property type="match status" value="1"/>
</dbReference>
<keyword evidence="4" id="KW-0832">Ubl conjugation</keyword>
<dbReference type="InterPro" id="IPR050211">
    <property type="entry name" value="FOX_domain-containing"/>
</dbReference>
<feature type="domain" description="Fork-head" evidence="12">
    <location>
        <begin position="102"/>
        <end position="196"/>
    </location>
</feature>
<accession>A0A0X3P7N9</accession>
<dbReference type="EMBL" id="GEEE01015261">
    <property type="protein sequence ID" value="JAP47964.1"/>
    <property type="molecule type" value="Transcribed_RNA"/>
</dbReference>
<evidence type="ECO:0000256" key="1">
    <source>
        <dbReference type="ARBA" id="ARBA00004123"/>
    </source>
</evidence>
<dbReference type="GO" id="GO:0030154">
    <property type="term" value="P:cell differentiation"/>
    <property type="evidence" value="ECO:0007669"/>
    <property type="project" value="UniProtKB-KW"/>
</dbReference>
<dbReference type="PROSITE" id="PS00657">
    <property type="entry name" value="FORK_HEAD_1"/>
    <property type="match status" value="1"/>
</dbReference>
<organism evidence="13">
    <name type="scientific">Schistocephalus solidus</name>
    <name type="common">Tapeworm</name>
    <dbReference type="NCBI Taxonomy" id="70667"/>
    <lineage>
        <taxon>Eukaryota</taxon>
        <taxon>Metazoa</taxon>
        <taxon>Spiralia</taxon>
        <taxon>Lophotrochozoa</taxon>
        <taxon>Platyhelminthes</taxon>
        <taxon>Cestoda</taxon>
        <taxon>Eucestoda</taxon>
        <taxon>Diphyllobothriidea</taxon>
        <taxon>Diphyllobothriidae</taxon>
        <taxon>Schistocephalus</taxon>
    </lineage>
</organism>
<dbReference type="InterPro" id="IPR030456">
    <property type="entry name" value="TF_fork_head_CS_2"/>
</dbReference>
<dbReference type="PROSITE" id="PS50039">
    <property type="entry name" value="FORK_HEAD_3"/>
    <property type="match status" value="1"/>
</dbReference>
<dbReference type="GO" id="GO:0000978">
    <property type="term" value="F:RNA polymerase II cis-regulatory region sequence-specific DNA binding"/>
    <property type="evidence" value="ECO:0007669"/>
    <property type="project" value="TreeGrafter"/>
</dbReference>
<dbReference type="SMART" id="SM00339">
    <property type="entry name" value="FH"/>
    <property type="match status" value="1"/>
</dbReference>